<evidence type="ECO:0000256" key="2">
    <source>
        <dbReference type="SAM" id="SignalP"/>
    </source>
</evidence>
<dbReference type="InterPro" id="IPR050767">
    <property type="entry name" value="Sel1_AlgK"/>
</dbReference>
<dbReference type="Gene3D" id="3.30.70.1070">
    <property type="entry name" value="Sporulation related repeat"/>
    <property type="match status" value="1"/>
</dbReference>
<dbReference type="EMBL" id="JBEWLY010000013">
    <property type="protein sequence ID" value="MET1755556.1"/>
    <property type="molecule type" value="Genomic_DNA"/>
</dbReference>
<comment type="caution">
    <text evidence="4">The sequence shown here is derived from an EMBL/GenBank/DDBJ whole genome shotgun (WGS) entry which is preliminary data.</text>
</comment>
<dbReference type="PANTHER" id="PTHR11102">
    <property type="entry name" value="SEL-1-LIKE PROTEIN"/>
    <property type="match status" value="1"/>
</dbReference>
<dbReference type="Gene3D" id="1.25.40.10">
    <property type="entry name" value="Tetratricopeptide repeat domain"/>
    <property type="match status" value="1"/>
</dbReference>
<dbReference type="Proteomes" id="UP001548713">
    <property type="component" value="Unassembled WGS sequence"/>
</dbReference>
<dbReference type="RefSeq" id="WP_353984006.1">
    <property type="nucleotide sequence ID" value="NZ_JBEWLY010000013.1"/>
</dbReference>
<evidence type="ECO:0000313" key="4">
    <source>
        <dbReference type="EMBL" id="MET1755556.1"/>
    </source>
</evidence>
<dbReference type="InterPro" id="IPR006597">
    <property type="entry name" value="Sel1-like"/>
</dbReference>
<dbReference type="SUPFAM" id="SSF81901">
    <property type="entry name" value="HCP-like"/>
    <property type="match status" value="1"/>
</dbReference>
<dbReference type="SUPFAM" id="SSF110997">
    <property type="entry name" value="Sporulation related repeat"/>
    <property type="match status" value="1"/>
</dbReference>
<keyword evidence="5" id="KW-1185">Reference proteome</keyword>
<evidence type="ECO:0000259" key="3">
    <source>
        <dbReference type="PROSITE" id="PS51724"/>
    </source>
</evidence>
<dbReference type="InterPro" id="IPR036680">
    <property type="entry name" value="SPOR-like_sf"/>
</dbReference>
<feature type="chain" id="PRO_5046789294" evidence="2">
    <location>
        <begin position="28"/>
        <end position="377"/>
    </location>
</feature>
<keyword evidence="2" id="KW-0732">Signal</keyword>
<dbReference type="PROSITE" id="PS51724">
    <property type="entry name" value="SPOR"/>
    <property type="match status" value="1"/>
</dbReference>
<dbReference type="Pfam" id="PF08238">
    <property type="entry name" value="Sel1"/>
    <property type="match status" value="2"/>
</dbReference>
<reference evidence="4 5" key="1">
    <citation type="submission" date="2024-07" db="EMBL/GenBank/DDBJ databases">
        <title>Novosphingobium kalidii RD2P27.</title>
        <authorList>
            <person name="Sun J.-Q."/>
        </authorList>
    </citation>
    <scope>NUCLEOTIDE SEQUENCE [LARGE SCALE GENOMIC DNA]</scope>
    <source>
        <strain evidence="4 5">RD2P27</strain>
    </source>
</reference>
<feature type="signal peptide" evidence="2">
    <location>
        <begin position="1"/>
        <end position="27"/>
    </location>
</feature>
<dbReference type="SMART" id="SM00671">
    <property type="entry name" value="SEL1"/>
    <property type="match status" value="2"/>
</dbReference>
<proteinExistence type="predicted"/>
<dbReference type="InterPro" id="IPR011990">
    <property type="entry name" value="TPR-like_helical_dom_sf"/>
</dbReference>
<sequence length="377" mass="39036">MFYSVRGVFAGMFAAAALAGGAGIALADVKAGVDAWSAGDFEGAVREWKRPADAGDPDAQFNLAQAYKLGRGVPHDLARAESLYAAAAAKGHLEASDAYGILLFQRGEREKAAPYIKAAAARGDARAQYIHGLALFNGDGVDKDWVRAYAYASLAQQGGLPQATVALAQMDQHIPMADRQKAVSLAGEIATRTEATRARQLAAFNLGSTPSHEIAPTPAAQAGQPPTDADRAPSRAVVEQAVADAARVAGTGSRTAAPRLQAVDPGEKPSSPTSRASSARSAAASSLKAQPPRAAERAKVASGPWRVQLGAFGVASNADGLWKRVKDRPELAGHGKLVNTADNLTRLQASGFASREEANAACARLKSAGFACLATRD</sequence>
<feature type="domain" description="SPOR" evidence="3">
    <location>
        <begin position="299"/>
        <end position="377"/>
    </location>
</feature>
<gene>
    <name evidence="4" type="ORF">ABVV53_08810</name>
</gene>
<dbReference type="PANTHER" id="PTHR11102:SF160">
    <property type="entry name" value="ERAD-ASSOCIATED E3 UBIQUITIN-PROTEIN LIGASE COMPONENT HRD3"/>
    <property type="match status" value="1"/>
</dbReference>
<evidence type="ECO:0000313" key="5">
    <source>
        <dbReference type="Proteomes" id="UP001548713"/>
    </source>
</evidence>
<protein>
    <submittedName>
        <fullName evidence="4">SPOR domain-containing protein</fullName>
    </submittedName>
</protein>
<feature type="compositionally biased region" description="Low complexity" evidence="1">
    <location>
        <begin position="269"/>
        <end position="286"/>
    </location>
</feature>
<dbReference type="Pfam" id="PF05036">
    <property type="entry name" value="SPOR"/>
    <property type="match status" value="1"/>
</dbReference>
<accession>A0ABV2D130</accession>
<name>A0ABV2D130_9SPHN</name>
<dbReference type="InterPro" id="IPR007730">
    <property type="entry name" value="SPOR-like_dom"/>
</dbReference>
<evidence type="ECO:0000256" key="1">
    <source>
        <dbReference type="SAM" id="MobiDB-lite"/>
    </source>
</evidence>
<organism evidence="4 5">
    <name type="scientific">Novosphingobium kalidii</name>
    <dbReference type="NCBI Taxonomy" id="3230299"/>
    <lineage>
        <taxon>Bacteria</taxon>
        <taxon>Pseudomonadati</taxon>
        <taxon>Pseudomonadota</taxon>
        <taxon>Alphaproteobacteria</taxon>
        <taxon>Sphingomonadales</taxon>
        <taxon>Sphingomonadaceae</taxon>
        <taxon>Novosphingobium</taxon>
    </lineage>
</organism>
<feature type="compositionally biased region" description="Low complexity" evidence="1">
    <location>
        <begin position="215"/>
        <end position="227"/>
    </location>
</feature>
<feature type="region of interest" description="Disordered" evidence="1">
    <location>
        <begin position="208"/>
        <end position="299"/>
    </location>
</feature>